<evidence type="ECO:0000313" key="2">
    <source>
        <dbReference type="Proteomes" id="UP000186102"/>
    </source>
</evidence>
<accession>A0A1Q8R0Z6</accession>
<dbReference type="AlphaFoldDB" id="A0A1Q8R0Z6"/>
<comment type="caution">
    <text evidence="1">The sequence shown here is derived from an EMBL/GenBank/DDBJ whole genome shotgun (WGS) entry which is preliminary data.</text>
</comment>
<reference evidence="1 2" key="1">
    <citation type="submission" date="2016-09" db="EMBL/GenBank/DDBJ databases">
        <title>Complete genome of Desulfosporosinus sp. OL.</title>
        <authorList>
            <person name="Mardanov A."/>
            <person name="Beletsky A."/>
            <person name="Panova A."/>
            <person name="Karnachuk O."/>
            <person name="Ravin N."/>
        </authorList>
    </citation>
    <scope>NUCLEOTIDE SEQUENCE [LARGE SCALE GENOMIC DNA]</scope>
    <source>
        <strain evidence="1 2">OL</strain>
    </source>
</reference>
<keyword evidence="2" id="KW-1185">Reference proteome</keyword>
<dbReference type="EMBL" id="MLBF01000004">
    <property type="protein sequence ID" value="OLN33080.1"/>
    <property type="molecule type" value="Genomic_DNA"/>
</dbReference>
<dbReference type="RefSeq" id="WP_207649598.1">
    <property type="nucleotide sequence ID" value="NZ_MLBF01000004.1"/>
</dbReference>
<evidence type="ECO:0000313" key="1">
    <source>
        <dbReference type="EMBL" id="OLN33080.1"/>
    </source>
</evidence>
<proteinExistence type="predicted"/>
<protein>
    <submittedName>
        <fullName evidence="1">Uncharacterized protein</fullName>
    </submittedName>
</protein>
<sequence length="140" mass="17087">MMNRMGNILYPEVFNSKYIRTHFEFEVDLTNMLERSGQKADFWGKYKQRLRFLDERKEKCVLKSDWFEELRQAEGLYSMIFDKSQKNIRILFAFIEYNKVKYALLLCAFEEKDNKKKSQYCYSTRIPIAQKRLKEVLYND</sequence>
<organism evidence="1 2">
    <name type="scientific">Desulfosporosinus metallidurans</name>
    <dbReference type="NCBI Taxonomy" id="1888891"/>
    <lineage>
        <taxon>Bacteria</taxon>
        <taxon>Bacillati</taxon>
        <taxon>Bacillota</taxon>
        <taxon>Clostridia</taxon>
        <taxon>Eubacteriales</taxon>
        <taxon>Desulfitobacteriaceae</taxon>
        <taxon>Desulfosporosinus</taxon>
    </lineage>
</organism>
<dbReference type="STRING" id="1888891.DSOL_0807"/>
<gene>
    <name evidence="1" type="ORF">DSOL_0807</name>
</gene>
<dbReference type="Proteomes" id="UP000186102">
    <property type="component" value="Unassembled WGS sequence"/>
</dbReference>
<name>A0A1Q8R0Z6_9FIRM</name>